<keyword evidence="2 3" id="KW-0732">Signal</keyword>
<dbReference type="EMBL" id="JARPUR010000002">
    <property type="protein sequence ID" value="KAK4881783.1"/>
    <property type="molecule type" value="Genomic_DNA"/>
</dbReference>
<dbReference type="InterPro" id="IPR036438">
    <property type="entry name" value="Insulin-like_sf"/>
</dbReference>
<keyword evidence="1" id="KW-0165">Cleavage on pair of basic residues</keyword>
<organism evidence="4 5">
    <name type="scientific">Aquatica leii</name>
    <dbReference type="NCBI Taxonomy" id="1421715"/>
    <lineage>
        <taxon>Eukaryota</taxon>
        <taxon>Metazoa</taxon>
        <taxon>Ecdysozoa</taxon>
        <taxon>Arthropoda</taxon>
        <taxon>Hexapoda</taxon>
        <taxon>Insecta</taxon>
        <taxon>Pterygota</taxon>
        <taxon>Neoptera</taxon>
        <taxon>Endopterygota</taxon>
        <taxon>Coleoptera</taxon>
        <taxon>Polyphaga</taxon>
        <taxon>Elateriformia</taxon>
        <taxon>Elateroidea</taxon>
        <taxon>Lampyridae</taxon>
        <taxon>Luciolinae</taxon>
        <taxon>Aquatica</taxon>
    </lineage>
</organism>
<protein>
    <recommendedName>
        <fullName evidence="6">Insulin-like peptide 7</fullName>
    </recommendedName>
</protein>
<dbReference type="Proteomes" id="UP001353858">
    <property type="component" value="Unassembled WGS sequence"/>
</dbReference>
<comment type="caution">
    <text evidence="4">The sequence shown here is derived from an EMBL/GenBank/DDBJ whole genome shotgun (WGS) entry which is preliminary data.</text>
</comment>
<keyword evidence="5" id="KW-1185">Reference proteome</keyword>
<dbReference type="Gene3D" id="1.10.100.10">
    <property type="entry name" value="Insulin-like"/>
    <property type="match status" value="1"/>
</dbReference>
<evidence type="ECO:0000313" key="5">
    <source>
        <dbReference type="Proteomes" id="UP001353858"/>
    </source>
</evidence>
<proteinExistence type="predicted"/>
<gene>
    <name evidence="4" type="ORF">RN001_005102</name>
</gene>
<reference evidence="5" key="1">
    <citation type="submission" date="2023-01" db="EMBL/GenBank/DDBJ databases">
        <title>Key to firefly adult light organ development and bioluminescence: homeobox transcription factors regulate luciferase expression and transportation to peroxisome.</title>
        <authorList>
            <person name="Fu X."/>
        </authorList>
    </citation>
    <scope>NUCLEOTIDE SEQUENCE [LARGE SCALE GENOMIC DNA]</scope>
</reference>
<feature type="signal peptide" evidence="3">
    <location>
        <begin position="1"/>
        <end position="20"/>
    </location>
</feature>
<evidence type="ECO:0000313" key="4">
    <source>
        <dbReference type="EMBL" id="KAK4881783.1"/>
    </source>
</evidence>
<evidence type="ECO:0008006" key="6">
    <source>
        <dbReference type="Google" id="ProtNLM"/>
    </source>
</evidence>
<dbReference type="AlphaFoldDB" id="A0AAN7PCD7"/>
<dbReference type="SUPFAM" id="SSF56994">
    <property type="entry name" value="Insulin-like"/>
    <property type="match status" value="1"/>
</dbReference>
<evidence type="ECO:0000256" key="1">
    <source>
        <dbReference type="ARBA" id="ARBA00022685"/>
    </source>
</evidence>
<sequence>MWLPVSTVAVLCVILDVTKATISKDNDLENVFRQRSRSDWQDAWHREKFTRCRDTLIQHLYWACEKDIYRLTRRSERNNIKSYKDENNSFKSPWISAMAAKQIIRSRRGGSSITSECCSSSGCTWEEYAEYCPTNKRHTVFVN</sequence>
<evidence type="ECO:0000256" key="3">
    <source>
        <dbReference type="SAM" id="SignalP"/>
    </source>
</evidence>
<feature type="chain" id="PRO_5042822298" description="Insulin-like peptide 7" evidence="3">
    <location>
        <begin position="21"/>
        <end position="143"/>
    </location>
</feature>
<name>A0AAN7PCD7_9COLE</name>
<evidence type="ECO:0000256" key="2">
    <source>
        <dbReference type="ARBA" id="ARBA00022729"/>
    </source>
</evidence>
<dbReference type="GO" id="GO:0005576">
    <property type="term" value="C:extracellular region"/>
    <property type="evidence" value="ECO:0007669"/>
    <property type="project" value="UniProtKB-ARBA"/>
</dbReference>
<accession>A0AAN7PCD7</accession>